<evidence type="ECO:0000256" key="6">
    <source>
        <dbReference type="ARBA" id="ARBA00023209"/>
    </source>
</evidence>
<keyword evidence="11" id="KW-0012">Acyltransferase</keyword>
<sequence length="340" mass="35930">MKAIAVDAMGGDYAPVEIVCGALDAVRSWRIPVVLVGDETQILPLVKAAGMTNDPLVKVQHASQVIGMDEHPGMAYRKKKDASVVVAAKLVKEGHCGALVAPGSTGAAVTAGLFGLGRIKGIRRPAIATPLPTQDGGTTLLIDSGASANPGVENLLQNALLGHVFMQRVYGIVAPRVGLLNIGTEEIKGSNVVTEVYPKMQEQSVYRFIGNVEGRDIPKRVADVVVCDGFTGNVVLKFAEGMATMMMHLLKDAVMKNGWRAKLGGWLLRPALKQALKKVDYAEYGGAPLLGVEGGLVICHGASKARAIQNAVRLASHIADSEMVEHIKTALETVDATNEE</sequence>
<comment type="catalytic activity">
    <reaction evidence="1 10">
        <text>a fatty acyl-[ACP] + phosphate = an acyl phosphate + holo-[ACP]</text>
        <dbReference type="Rhea" id="RHEA:42292"/>
        <dbReference type="Rhea" id="RHEA-COMP:9685"/>
        <dbReference type="Rhea" id="RHEA-COMP:14125"/>
        <dbReference type="ChEBI" id="CHEBI:43474"/>
        <dbReference type="ChEBI" id="CHEBI:59918"/>
        <dbReference type="ChEBI" id="CHEBI:64479"/>
        <dbReference type="ChEBI" id="CHEBI:138651"/>
        <dbReference type="EC" id="2.3.1.274"/>
    </reaction>
</comment>
<dbReference type="OrthoDB" id="9806408at2"/>
<evidence type="ECO:0000256" key="10">
    <source>
        <dbReference type="HAMAP-Rule" id="MF_00019"/>
    </source>
</evidence>
<evidence type="ECO:0000313" key="11">
    <source>
        <dbReference type="EMBL" id="MBB6478349.1"/>
    </source>
</evidence>
<comment type="subcellular location">
    <subcellularLocation>
        <location evidence="10">Cytoplasm</location>
    </subcellularLocation>
    <text evidence="10">Associated with the membrane possibly through PlsY.</text>
</comment>
<keyword evidence="7 10" id="KW-1208">Phospholipid metabolism</keyword>
<keyword evidence="12" id="KW-1185">Reference proteome</keyword>
<dbReference type="GO" id="GO:0008654">
    <property type="term" value="P:phospholipid biosynthetic process"/>
    <property type="evidence" value="ECO:0007669"/>
    <property type="project" value="UniProtKB-KW"/>
</dbReference>
<evidence type="ECO:0000256" key="8">
    <source>
        <dbReference type="ARBA" id="ARBA00024069"/>
    </source>
</evidence>
<dbReference type="NCBIfam" id="TIGR00182">
    <property type="entry name" value="plsX"/>
    <property type="match status" value="1"/>
</dbReference>
<comment type="function">
    <text evidence="10">Catalyzes the reversible formation of acyl-phosphate (acyl-PO(4)) from acyl-[acyl-carrier-protein] (acyl-ACP). This enzyme utilizes acyl-ACP as fatty acyl donor, but not acyl-CoA.</text>
</comment>
<dbReference type="UniPathway" id="UPA00085"/>
<dbReference type="AlphaFoldDB" id="A0A841R5P4"/>
<keyword evidence="6 10" id="KW-0594">Phospholipid biosynthesis</keyword>
<dbReference type="EMBL" id="JACHHI010000008">
    <property type="protein sequence ID" value="MBB6478349.1"/>
    <property type="molecule type" value="Genomic_DNA"/>
</dbReference>
<evidence type="ECO:0000256" key="4">
    <source>
        <dbReference type="ARBA" id="ARBA00022679"/>
    </source>
</evidence>
<dbReference type="GeneID" id="93486673"/>
<dbReference type="InterPro" id="IPR003664">
    <property type="entry name" value="FA_synthesis"/>
</dbReference>
<dbReference type="HAMAP" id="MF_00019">
    <property type="entry name" value="PlsX"/>
    <property type="match status" value="1"/>
</dbReference>
<gene>
    <name evidence="10" type="primary">plsX</name>
    <name evidence="11" type="ORF">HNR45_001420</name>
</gene>
<comment type="subunit">
    <text evidence="9 10">Homodimer. Probably interacts with PlsY.</text>
</comment>
<keyword evidence="3 10" id="KW-0444">Lipid biosynthesis</keyword>
<dbReference type="Proteomes" id="UP000591941">
    <property type="component" value="Unassembled WGS sequence"/>
</dbReference>
<dbReference type="GO" id="GO:0005737">
    <property type="term" value="C:cytoplasm"/>
    <property type="evidence" value="ECO:0007669"/>
    <property type="project" value="UniProtKB-SubCell"/>
</dbReference>
<dbReference type="GO" id="GO:0043811">
    <property type="term" value="F:phosphate:acyl-[acyl carrier protein] acyltransferase activity"/>
    <property type="evidence" value="ECO:0007669"/>
    <property type="project" value="UniProtKB-UniRule"/>
</dbReference>
<dbReference type="SUPFAM" id="SSF53659">
    <property type="entry name" value="Isocitrate/Isopropylmalate dehydrogenase-like"/>
    <property type="match status" value="1"/>
</dbReference>
<comment type="similarity">
    <text evidence="10">Belongs to the PlsX family.</text>
</comment>
<evidence type="ECO:0000256" key="1">
    <source>
        <dbReference type="ARBA" id="ARBA00001232"/>
    </source>
</evidence>
<dbReference type="PIRSF" id="PIRSF002465">
    <property type="entry name" value="Phsphlp_syn_PlsX"/>
    <property type="match status" value="1"/>
</dbReference>
<evidence type="ECO:0000256" key="7">
    <source>
        <dbReference type="ARBA" id="ARBA00023264"/>
    </source>
</evidence>
<name>A0A841R5P4_9FIRM</name>
<keyword evidence="2 10" id="KW-0963">Cytoplasm</keyword>
<accession>A0A841R5P4</accession>
<dbReference type="Gene3D" id="3.40.718.10">
    <property type="entry name" value="Isopropylmalate Dehydrogenase"/>
    <property type="match status" value="1"/>
</dbReference>
<evidence type="ECO:0000313" key="12">
    <source>
        <dbReference type="Proteomes" id="UP000591941"/>
    </source>
</evidence>
<evidence type="ECO:0000256" key="3">
    <source>
        <dbReference type="ARBA" id="ARBA00022516"/>
    </source>
</evidence>
<dbReference type="Pfam" id="PF02504">
    <property type="entry name" value="FA_synthesis"/>
    <property type="match status" value="1"/>
</dbReference>
<keyword evidence="4 10" id="KW-0808">Transferase</keyword>
<comment type="caution">
    <text evidence="11">The sequence shown here is derived from an EMBL/GenBank/DDBJ whole genome shotgun (WGS) entry which is preliminary data.</text>
</comment>
<dbReference type="EC" id="2.3.1.274" evidence="8 10"/>
<evidence type="ECO:0000256" key="9">
    <source>
        <dbReference type="ARBA" id="ARBA00046608"/>
    </source>
</evidence>
<dbReference type="PANTHER" id="PTHR30100:SF1">
    <property type="entry name" value="PHOSPHATE ACYLTRANSFERASE"/>
    <property type="match status" value="1"/>
</dbReference>
<dbReference type="InterPro" id="IPR012281">
    <property type="entry name" value="Phospholipid_synth_PlsX-like"/>
</dbReference>
<evidence type="ECO:0000256" key="2">
    <source>
        <dbReference type="ARBA" id="ARBA00022490"/>
    </source>
</evidence>
<protein>
    <recommendedName>
        <fullName evidence="8 10">Phosphate acyltransferase</fullName>
        <ecNumber evidence="8 10">2.3.1.274</ecNumber>
    </recommendedName>
    <alternativeName>
        <fullName evidence="10">Acyl-ACP phosphotransacylase</fullName>
    </alternativeName>
    <alternativeName>
        <fullName evidence="10">Acyl-[acyl-carrier-protein]--phosphate acyltransferase</fullName>
    </alternativeName>
    <alternativeName>
        <fullName evidence="10">Phosphate-acyl-ACP acyltransferase</fullName>
    </alternativeName>
</protein>
<reference evidence="11 12" key="1">
    <citation type="submission" date="2020-08" db="EMBL/GenBank/DDBJ databases">
        <title>Genomic Encyclopedia of Type Strains, Phase IV (KMG-IV): sequencing the most valuable type-strain genomes for metagenomic binning, comparative biology and taxonomic classification.</title>
        <authorList>
            <person name="Goeker M."/>
        </authorList>
    </citation>
    <scope>NUCLEOTIDE SEQUENCE [LARGE SCALE GENOMIC DNA]</scope>
    <source>
        <strain evidence="11 12">DSM 21255</strain>
    </source>
</reference>
<keyword evidence="5 10" id="KW-0443">Lipid metabolism</keyword>
<evidence type="ECO:0000256" key="5">
    <source>
        <dbReference type="ARBA" id="ARBA00023098"/>
    </source>
</evidence>
<organism evidence="11 12">
    <name type="scientific">Negativicoccus succinicivorans</name>
    <dbReference type="NCBI Taxonomy" id="620903"/>
    <lineage>
        <taxon>Bacteria</taxon>
        <taxon>Bacillati</taxon>
        <taxon>Bacillota</taxon>
        <taxon>Negativicutes</taxon>
        <taxon>Veillonellales</taxon>
        <taxon>Veillonellaceae</taxon>
        <taxon>Negativicoccus</taxon>
    </lineage>
</organism>
<comment type="pathway">
    <text evidence="10">Lipid metabolism; phospholipid metabolism.</text>
</comment>
<dbReference type="RefSeq" id="WP_159823352.1">
    <property type="nucleotide sequence ID" value="NZ_CABWNB010000006.1"/>
</dbReference>
<dbReference type="PANTHER" id="PTHR30100">
    <property type="entry name" value="FATTY ACID/PHOSPHOLIPID SYNTHESIS PROTEIN PLSX"/>
    <property type="match status" value="1"/>
</dbReference>
<dbReference type="GO" id="GO:0006633">
    <property type="term" value="P:fatty acid biosynthetic process"/>
    <property type="evidence" value="ECO:0007669"/>
    <property type="project" value="UniProtKB-UniRule"/>
</dbReference>
<proteinExistence type="inferred from homology"/>